<dbReference type="AlphaFoldDB" id="A0A6G4A5N4"/>
<protein>
    <submittedName>
        <fullName evidence="3">Lysophospholipase</fullName>
    </submittedName>
</protein>
<evidence type="ECO:0000313" key="3">
    <source>
        <dbReference type="EMBL" id="NEW09705.1"/>
    </source>
</evidence>
<feature type="signal peptide" evidence="1">
    <location>
        <begin position="1"/>
        <end position="19"/>
    </location>
</feature>
<dbReference type="SUPFAM" id="SSF52266">
    <property type="entry name" value="SGNH hydrolase"/>
    <property type="match status" value="1"/>
</dbReference>
<sequence>MLKKYMAMLFIGLLTISLAACGNQDGEQASGANEQQYESTTTVDKSYKSIFRTSVFLGDSITEGLSFHEILDDANVMGKAGATALFALDDVDVLASKNPKNVFIHLGSDDILWPTNNPKEFSMTQYAILIDKIKGKLPNANIMIVSVTPVTAEAEKEEPRYKNIKDYNKGLKELAAKEQVKFIDLSPVFQNNQNLHDTDGIHFKKEYYTLLLDFLKDQVK</sequence>
<dbReference type="InterPro" id="IPR013830">
    <property type="entry name" value="SGNH_hydro"/>
</dbReference>
<name>A0A6G4A5N4_9BACL</name>
<dbReference type="Pfam" id="PF13472">
    <property type="entry name" value="Lipase_GDSL_2"/>
    <property type="match status" value="1"/>
</dbReference>
<proteinExistence type="predicted"/>
<dbReference type="InterPro" id="IPR036514">
    <property type="entry name" value="SGNH_hydro_sf"/>
</dbReference>
<gene>
    <name evidence="3" type="ORF">GK047_27640</name>
</gene>
<comment type="caution">
    <text evidence="3">The sequence shown here is derived from an EMBL/GenBank/DDBJ whole genome shotgun (WGS) entry which is preliminary data.</text>
</comment>
<feature type="chain" id="PRO_5039292119" evidence="1">
    <location>
        <begin position="20"/>
        <end position="220"/>
    </location>
</feature>
<keyword evidence="1" id="KW-0732">Signal</keyword>
<feature type="domain" description="SGNH hydrolase-type esterase" evidence="2">
    <location>
        <begin position="56"/>
        <end position="208"/>
    </location>
</feature>
<evidence type="ECO:0000256" key="1">
    <source>
        <dbReference type="SAM" id="SignalP"/>
    </source>
</evidence>
<dbReference type="PROSITE" id="PS51257">
    <property type="entry name" value="PROKAR_LIPOPROTEIN"/>
    <property type="match status" value="1"/>
</dbReference>
<dbReference type="RefSeq" id="WP_163953803.1">
    <property type="nucleotide sequence ID" value="NZ_JAAIKC010000022.1"/>
</dbReference>
<organism evidence="3">
    <name type="scientific">Paenibacillus sp. SYP-B3998</name>
    <dbReference type="NCBI Taxonomy" id="2678564"/>
    <lineage>
        <taxon>Bacteria</taxon>
        <taxon>Bacillati</taxon>
        <taxon>Bacillota</taxon>
        <taxon>Bacilli</taxon>
        <taxon>Bacillales</taxon>
        <taxon>Paenibacillaceae</taxon>
        <taxon>Paenibacillus</taxon>
    </lineage>
</organism>
<dbReference type="EMBL" id="JAAIKC010000022">
    <property type="protein sequence ID" value="NEW09705.1"/>
    <property type="molecule type" value="Genomic_DNA"/>
</dbReference>
<accession>A0A6G4A5N4</accession>
<dbReference type="Gene3D" id="3.40.50.1110">
    <property type="entry name" value="SGNH hydrolase"/>
    <property type="match status" value="1"/>
</dbReference>
<evidence type="ECO:0000259" key="2">
    <source>
        <dbReference type="Pfam" id="PF13472"/>
    </source>
</evidence>
<reference evidence="3" key="1">
    <citation type="submission" date="2020-02" db="EMBL/GenBank/DDBJ databases">
        <authorList>
            <person name="Shen X.-R."/>
            <person name="Zhang Y.-X."/>
        </authorList>
    </citation>
    <scope>NUCLEOTIDE SEQUENCE</scope>
    <source>
        <strain evidence="3">SYP-B3998</strain>
    </source>
</reference>